<dbReference type="InterPro" id="IPR003711">
    <property type="entry name" value="CarD-like/TRCF_RID"/>
</dbReference>
<evidence type="ECO:0000313" key="2">
    <source>
        <dbReference type="EMBL" id="AXV09340.1"/>
    </source>
</evidence>
<dbReference type="AlphaFoldDB" id="A0A346Y4E3"/>
<organism evidence="2 3">
    <name type="scientific">Euzebya pacifica</name>
    <dbReference type="NCBI Taxonomy" id="1608957"/>
    <lineage>
        <taxon>Bacteria</taxon>
        <taxon>Bacillati</taxon>
        <taxon>Actinomycetota</taxon>
        <taxon>Nitriliruptoria</taxon>
        <taxon>Euzebyales</taxon>
    </lineage>
</organism>
<dbReference type="PANTHER" id="PTHR38447">
    <property type="entry name" value="TRANSCRIPTION FACTOR YDEB-RELATED"/>
    <property type="match status" value="1"/>
</dbReference>
<dbReference type="GO" id="GO:0009303">
    <property type="term" value="P:rRNA transcription"/>
    <property type="evidence" value="ECO:0007669"/>
    <property type="project" value="TreeGrafter"/>
</dbReference>
<dbReference type="Proteomes" id="UP000264006">
    <property type="component" value="Chromosome"/>
</dbReference>
<dbReference type="InterPro" id="IPR052531">
    <property type="entry name" value="CarD-like_regulator"/>
</dbReference>
<dbReference type="Gene3D" id="1.20.58.1290">
    <property type="entry name" value="CarD-like, C-terminal domain"/>
    <property type="match status" value="1"/>
</dbReference>
<proteinExistence type="predicted"/>
<dbReference type="Pfam" id="PF02559">
    <property type="entry name" value="CarD_TRCF_RID"/>
    <property type="match status" value="1"/>
</dbReference>
<sequence length="168" mass="18186">MALEPGDDVVHSIHGPGRVVAVQMRDTPDGPVEYVTIEVGDMRILIPTSEVEAVGVRDPISEEDAEAILELLAEDPLKDPGHSARRRRNQKRLLDGDAAALAKIVRSLQALREDRDKPLAMRDKDHLRSATAKLAGELAIALKVTEEEAASLIERATATDEAEADAEA</sequence>
<feature type="domain" description="CarD-like/TRCF RNAP-interacting" evidence="1">
    <location>
        <begin position="2"/>
        <end position="109"/>
    </location>
</feature>
<evidence type="ECO:0000259" key="1">
    <source>
        <dbReference type="SMART" id="SM01058"/>
    </source>
</evidence>
<dbReference type="SMART" id="SM01058">
    <property type="entry name" value="CarD_TRCF"/>
    <property type="match status" value="1"/>
</dbReference>
<dbReference type="InterPro" id="IPR036101">
    <property type="entry name" value="CarD-like/TRCF_RID_sf"/>
</dbReference>
<dbReference type="EMBL" id="CP031165">
    <property type="protein sequence ID" value="AXV09340.1"/>
    <property type="molecule type" value="Genomic_DNA"/>
</dbReference>
<accession>A0A346Y4E3</accession>
<dbReference type="KEGG" id="euz:DVS28_a4679"/>
<evidence type="ECO:0000313" key="3">
    <source>
        <dbReference type="Proteomes" id="UP000264006"/>
    </source>
</evidence>
<gene>
    <name evidence="2" type="ORF">DVS28_a4679</name>
</gene>
<protein>
    <submittedName>
        <fullName evidence="2">CarD-like transcriptional regulator</fullName>
    </submittedName>
</protein>
<reference evidence="2 3" key="1">
    <citation type="submission" date="2018-09" db="EMBL/GenBank/DDBJ databases">
        <title>Complete genome sequence of Euzebya sp. DY32-46 isolated from seawater of Pacific Ocean.</title>
        <authorList>
            <person name="Xu L."/>
            <person name="Wu Y.-H."/>
            <person name="Xu X.-W."/>
        </authorList>
    </citation>
    <scope>NUCLEOTIDE SEQUENCE [LARGE SCALE GENOMIC DNA]</scope>
    <source>
        <strain evidence="2 3">DY32-46</strain>
    </source>
</reference>
<dbReference type="PANTHER" id="PTHR38447:SF1">
    <property type="entry name" value="RNA POLYMERASE-BINDING TRANSCRIPTION FACTOR CARD"/>
    <property type="match status" value="1"/>
</dbReference>
<keyword evidence="3" id="KW-1185">Reference proteome</keyword>
<dbReference type="RefSeq" id="WP_114593536.1">
    <property type="nucleotide sequence ID" value="NZ_CP031165.1"/>
</dbReference>
<name>A0A346Y4E3_9ACTN</name>
<dbReference type="SUPFAM" id="SSF141259">
    <property type="entry name" value="CarD-like"/>
    <property type="match status" value="1"/>
</dbReference>
<dbReference type="Pfam" id="PF21095">
    <property type="entry name" value="CarD_C"/>
    <property type="match status" value="1"/>
</dbReference>
<dbReference type="InterPro" id="IPR048792">
    <property type="entry name" value="CarD_C"/>
</dbReference>
<dbReference type="Gene3D" id="2.40.10.170">
    <property type="match status" value="1"/>
</dbReference>
<dbReference type="InterPro" id="IPR042215">
    <property type="entry name" value="CarD-like_C"/>
</dbReference>
<dbReference type="OrthoDB" id="4966216at2"/>